<sequence length="141" mass="16478">MRNRKCTRILILLSTFLIKSVKILRIFSWNGTFRIRNIKGTCSIARSSVMSNKNGIISRSPASIRKFVSFDFIDDVMNLWNADVRTHNSSRPFFAVITYNENQALIMLQILEQKKLNYSSIFKKKKKKKKVKFNKTLVNLI</sequence>
<dbReference type="EMBL" id="JADYXP020000019">
    <property type="protein sequence ID" value="KAL0104716.1"/>
    <property type="molecule type" value="Genomic_DNA"/>
</dbReference>
<protein>
    <submittedName>
        <fullName evidence="1">Uncharacterized protein</fullName>
    </submittedName>
</protein>
<gene>
    <name evidence="1" type="ORF">PUN28_016386</name>
</gene>
<dbReference type="Proteomes" id="UP001430953">
    <property type="component" value="Unassembled WGS sequence"/>
</dbReference>
<reference evidence="1 2" key="1">
    <citation type="submission" date="2023-03" db="EMBL/GenBank/DDBJ databases">
        <title>High recombination rates correlate with genetic variation in Cardiocondyla obscurior ants.</title>
        <authorList>
            <person name="Errbii M."/>
        </authorList>
    </citation>
    <scope>NUCLEOTIDE SEQUENCE [LARGE SCALE GENOMIC DNA]</scope>
    <source>
        <strain evidence="1">Alpha-2009</strain>
        <tissue evidence="1">Whole body</tissue>
    </source>
</reference>
<keyword evidence="2" id="KW-1185">Reference proteome</keyword>
<name>A0AAW2ER45_9HYME</name>
<evidence type="ECO:0000313" key="2">
    <source>
        <dbReference type="Proteomes" id="UP001430953"/>
    </source>
</evidence>
<comment type="caution">
    <text evidence="1">The sequence shown here is derived from an EMBL/GenBank/DDBJ whole genome shotgun (WGS) entry which is preliminary data.</text>
</comment>
<organism evidence="1 2">
    <name type="scientific">Cardiocondyla obscurior</name>
    <dbReference type="NCBI Taxonomy" id="286306"/>
    <lineage>
        <taxon>Eukaryota</taxon>
        <taxon>Metazoa</taxon>
        <taxon>Ecdysozoa</taxon>
        <taxon>Arthropoda</taxon>
        <taxon>Hexapoda</taxon>
        <taxon>Insecta</taxon>
        <taxon>Pterygota</taxon>
        <taxon>Neoptera</taxon>
        <taxon>Endopterygota</taxon>
        <taxon>Hymenoptera</taxon>
        <taxon>Apocrita</taxon>
        <taxon>Aculeata</taxon>
        <taxon>Formicoidea</taxon>
        <taxon>Formicidae</taxon>
        <taxon>Myrmicinae</taxon>
        <taxon>Cardiocondyla</taxon>
    </lineage>
</organism>
<dbReference type="AlphaFoldDB" id="A0AAW2ER45"/>
<proteinExistence type="predicted"/>
<evidence type="ECO:0000313" key="1">
    <source>
        <dbReference type="EMBL" id="KAL0104716.1"/>
    </source>
</evidence>
<accession>A0AAW2ER45</accession>